<organism evidence="2 3">
    <name type="scientific">Favolaschia claudopus</name>
    <dbReference type="NCBI Taxonomy" id="2862362"/>
    <lineage>
        <taxon>Eukaryota</taxon>
        <taxon>Fungi</taxon>
        <taxon>Dikarya</taxon>
        <taxon>Basidiomycota</taxon>
        <taxon>Agaricomycotina</taxon>
        <taxon>Agaricomycetes</taxon>
        <taxon>Agaricomycetidae</taxon>
        <taxon>Agaricales</taxon>
        <taxon>Marasmiineae</taxon>
        <taxon>Mycenaceae</taxon>
        <taxon>Favolaschia</taxon>
    </lineage>
</organism>
<name>A0AAV9Z9G1_9AGAR</name>
<dbReference type="InterPro" id="IPR040521">
    <property type="entry name" value="KDZ"/>
</dbReference>
<reference evidence="2 3" key="1">
    <citation type="journal article" date="2024" name="J Genomics">
        <title>Draft genome sequencing and assembly of Favolaschia claudopus CIRM-BRFM 2984 isolated from oak limbs.</title>
        <authorList>
            <person name="Navarro D."/>
            <person name="Drula E."/>
            <person name="Chaduli D."/>
            <person name="Cazenave R."/>
            <person name="Ahrendt S."/>
            <person name="Wang J."/>
            <person name="Lipzen A."/>
            <person name="Daum C."/>
            <person name="Barry K."/>
            <person name="Grigoriev I.V."/>
            <person name="Favel A."/>
            <person name="Rosso M.N."/>
            <person name="Martin F."/>
        </authorList>
    </citation>
    <scope>NUCLEOTIDE SEQUENCE [LARGE SCALE GENOMIC DNA]</scope>
    <source>
        <strain evidence="2 3">CIRM-BRFM 2984</strain>
    </source>
</reference>
<comment type="caution">
    <text evidence="2">The sequence shown here is derived from an EMBL/GenBank/DDBJ whole genome shotgun (WGS) entry which is preliminary data.</text>
</comment>
<dbReference type="Proteomes" id="UP001362999">
    <property type="component" value="Unassembled WGS sequence"/>
</dbReference>
<feature type="region of interest" description="Disordered" evidence="1">
    <location>
        <begin position="810"/>
        <end position="861"/>
    </location>
</feature>
<gene>
    <name evidence="2" type="ORF">R3P38DRAFT_3335209</name>
</gene>
<dbReference type="PANTHER" id="PTHR33096">
    <property type="entry name" value="CXC2 DOMAIN-CONTAINING PROTEIN"/>
    <property type="match status" value="1"/>
</dbReference>
<protein>
    <submittedName>
        <fullName evidence="2">Uncharacterized protein</fullName>
    </submittedName>
</protein>
<sequence length="882" mass="102078">MTTWQDVWEGEEPVIISHAGGELHDLEQVLAWQLHGEERQKKKDTRDRANLVERRVLGFRAQQKKMVDAFMNFRAEQPHLGSGPPPANPESIQKEYTITVMDLLSTYKVDVPLVSGDHTIASCLVAQGVIPSSPWEPRFAVAIRVLELYRLARLRCPALGIQAWVRTMADLHDLPFKESWTRWFSVCFDLYLEILSDVEARVKKALGRDSPDWRLKNCCPCCTYELEGEEAMVFSMLITMDGNNSLKRILRKDRGAVDEEGIPLRGNRERHDPRAEEAGGDYFLSRERVNRWAKERLAEEVNFESDDPKENTECQERWKNLSEELTAKMWGIFDETGIFLALCRHGFTILLTDMVRSGELAKYPLAIIDAVLRAFPELKRLGAGYDVGCGFQTIIERSPLCRLAKDRQLKMLVGAFHGHAHNRKCQLDYLATYVEGLGIEDLEGCERKFSQSNSLAKCTRYASIFHRKQSIGTYFAHLDTFESYANLSNFLVKNYKQALEILATEDAVYKVMRESGVTEAIIEGRIPEEKNYLKGLMKEPEEETDQMEYYQQLVNLEARWDRYSEVYVEDSNARRVSRRHAYESYEKALTVVQNTETRLDIQERWERDSAEWQEAAGLVATRRYRNAVDKLERLVLQRIFEFAKVGQPGLAYKIRSHIANALRVRSRAIRTALDKYNIAASTLIPPGRQLEWKDVIDYAFLAEFDIIRDVSRHETAREWATPAARELLDRYHKLKRAKEEITRLNIEIKRFVTYMRDERRFLLKKEKEIHATDPHLAFFIGRYRDQRGRFDSTHMERLKGLKKLGRRFTGSLTPGKRCEQTVGDGDVEEDMEEVEEQTEAEADNGEHDEEYEDIEDDAEGEEVAEVMEEMALAMAQGDNETQ</sequence>
<accession>A0AAV9Z9G1</accession>
<evidence type="ECO:0000313" key="2">
    <source>
        <dbReference type="EMBL" id="KAK6975041.1"/>
    </source>
</evidence>
<evidence type="ECO:0000256" key="1">
    <source>
        <dbReference type="SAM" id="MobiDB-lite"/>
    </source>
</evidence>
<dbReference type="AlphaFoldDB" id="A0AAV9Z9G1"/>
<keyword evidence="3" id="KW-1185">Reference proteome</keyword>
<dbReference type="Pfam" id="PF18758">
    <property type="entry name" value="KDZ"/>
    <property type="match status" value="1"/>
</dbReference>
<dbReference type="PANTHER" id="PTHR33096:SF1">
    <property type="entry name" value="CXC1-LIKE CYSTEINE CLUSTER ASSOCIATED WITH KDZ TRANSPOSASES DOMAIN-CONTAINING PROTEIN"/>
    <property type="match status" value="1"/>
</dbReference>
<evidence type="ECO:0000313" key="3">
    <source>
        <dbReference type="Proteomes" id="UP001362999"/>
    </source>
</evidence>
<proteinExistence type="predicted"/>
<dbReference type="EMBL" id="JAWWNJ010000175">
    <property type="protein sequence ID" value="KAK6975041.1"/>
    <property type="molecule type" value="Genomic_DNA"/>
</dbReference>
<feature type="compositionally biased region" description="Acidic residues" evidence="1">
    <location>
        <begin position="825"/>
        <end position="861"/>
    </location>
</feature>